<dbReference type="EMBL" id="QXFV01002899">
    <property type="protein sequence ID" value="KAE8982060.1"/>
    <property type="molecule type" value="Genomic_DNA"/>
</dbReference>
<protein>
    <submittedName>
        <fullName evidence="1">Uncharacterized protein</fullName>
    </submittedName>
</protein>
<organism evidence="1 4">
    <name type="scientific">Phytophthora rubi</name>
    <dbReference type="NCBI Taxonomy" id="129364"/>
    <lineage>
        <taxon>Eukaryota</taxon>
        <taxon>Sar</taxon>
        <taxon>Stramenopiles</taxon>
        <taxon>Oomycota</taxon>
        <taxon>Peronosporomycetes</taxon>
        <taxon>Peronosporales</taxon>
        <taxon>Peronosporaceae</taxon>
        <taxon>Phytophthora</taxon>
    </lineage>
</organism>
<evidence type="ECO:0000313" key="1">
    <source>
        <dbReference type="EMBL" id="KAE8982060.1"/>
    </source>
</evidence>
<name>A0A6A3IIX8_9STRA</name>
<keyword evidence="5" id="KW-1185">Reference proteome</keyword>
<evidence type="ECO:0000313" key="5">
    <source>
        <dbReference type="Proteomes" id="UP000434957"/>
    </source>
</evidence>
<dbReference type="EMBL" id="QXFT01002783">
    <property type="protein sequence ID" value="KAE9293197.1"/>
    <property type="molecule type" value="Genomic_DNA"/>
</dbReference>
<accession>A0A6A3IIX8</accession>
<dbReference type="Proteomes" id="UP000434957">
    <property type="component" value="Unassembled WGS sequence"/>
</dbReference>
<evidence type="ECO:0000313" key="4">
    <source>
        <dbReference type="Proteomes" id="UP000429607"/>
    </source>
</evidence>
<evidence type="ECO:0000313" key="2">
    <source>
        <dbReference type="EMBL" id="KAE9016522.1"/>
    </source>
</evidence>
<evidence type="ECO:0000313" key="3">
    <source>
        <dbReference type="EMBL" id="KAE9293197.1"/>
    </source>
</evidence>
<comment type="caution">
    <text evidence="1">The sequence shown here is derived from an EMBL/GenBank/DDBJ whole genome shotgun (WGS) entry which is preliminary data.</text>
</comment>
<gene>
    <name evidence="1" type="ORF">PR001_g23828</name>
    <name evidence="2" type="ORF">PR002_g13638</name>
    <name evidence="3" type="ORF">PR003_g24567</name>
</gene>
<dbReference type="EMBL" id="QXFU01000910">
    <property type="protein sequence ID" value="KAE9016522.1"/>
    <property type="molecule type" value="Genomic_DNA"/>
</dbReference>
<dbReference type="Proteomes" id="UP000435112">
    <property type="component" value="Unassembled WGS sequence"/>
</dbReference>
<dbReference type="OrthoDB" id="10547309at2759"/>
<proteinExistence type="predicted"/>
<sequence length="121" mass="13059">MDTGANILFYALRSNSTQPVGSEALPDWDETTAVQITSLIDVVSTSNVSLVGILTAYHTQLMSADLSKGVPHSTNSTSNISFVGVFSLHHTDSRNTRWDQSVLAYALLVRLHGKRVTPGVT</sequence>
<dbReference type="Proteomes" id="UP000429607">
    <property type="component" value="Unassembled WGS sequence"/>
</dbReference>
<dbReference type="AlphaFoldDB" id="A0A6A3IIX8"/>
<reference evidence="4 6" key="1">
    <citation type="submission" date="2018-09" db="EMBL/GenBank/DDBJ databases">
        <title>Genomic investigation of the strawberry pathogen Phytophthora fragariae indicates pathogenicity is determined by transcriptional variation in three key races.</title>
        <authorList>
            <person name="Adams T.M."/>
            <person name="Armitage A.D."/>
            <person name="Sobczyk M.K."/>
            <person name="Bates H.J."/>
            <person name="Dunwell J.M."/>
            <person name="Nellist C.F."/>
            <person name="Harrison R.J."/>
        </authorList>
    </citation>
    <scope>NUCLEOTIDE SEQUENCE [LARGE SCALE GENOMIC DNA]</scope>
    <source>
        <strain evidence="1 4">SCRP249</strain>
        <strain evidence="2 6">SCRP324</strain>
        <strain evidence="3 5">SCRP333</strain>
    </source>
</reference>
<evidence type="ECO:0000313" key="6">
    <source>
        <dbReference type="Proteomes" id="UP000435112"/>
    </source>
</evidence>